<dbReference type="GO" id="GO:0016020">
    <property type="term" value="C:membrane"/>
    <property type="evidence" value="ECO:0007669"/>
    <property type="project" value="InterPro"/>
</dbReference>
<protein>
    <submittedName>
        <fullName evidence="1">Pituitary adenylate cyclase-activating polypeptide type IA receptor</fullName>
    </submittedName>
</protein>
<proteinExistence type="predicted"/>
<keyword evidence="2" id="KW-1185">Reference proteome</keyword>
<name>M7BMM3_CHEMY</name>
<accession>M7BMM3</accession>
<dbReference type="InterPro" id="IPR002285">
    <property type="entry name" value="GPCR_2_PACAP_1_rcpt"/>
</dbReference>
<evidence type="ECO:0000313" key="2">
    <source>
        <dbReference type="Proteomes" id="UP000031443"/>
    </source>
</evidence>
<gene>
    <name evidence="1" type="ORF">UY3_13475</name>
</gene>
<dbReference type="AlphaFoldDB" id="M7BMM3"/>
<reference evidence="2" key="1">
    <citation type="journal article" date="2013" name="Nat. Genet.">
        <title>The draft genomes of soft-shell turtle and green sea turtle yield insights into the development and evolution of the turtle-specific body plan.</title>
        <authorList>
            <person name="Wang Z."/>
            <person name="Pascual-Anaya J."/>
            <person name="Zadissa A."/>
            <person name="Li W."/>
            <person name="Niimura Y."/>
            <person name="Huang Z."/>
            <person name="Li C."/>
            <person name="White S."/>
            <person name="Xiong Z."/>
            <person name="Fang D."/>
            <person name="Wang B."/>
            <person name="Ming Y."/>
            <person name="Chen Y."/>
            <person name="Zheng Y."/>
            <person name="Kuraku S."/>
            <person name="Pignatelli M."/>
            <person name="Herrero J."/>
            <person name="Beal K."/>
            <person name="Nozawa M."/>
            <person name="Li Q."/>
            <person name="Wang J."/>
            <person name="Zhang H."/>
            <person name="Yu L."/>
            <person name="Shigenobu S."/>
            <person name="Wang J."/>
            <person name="Liu J."/>
            <person name="Flicek P."/>
            <person name="Searle S."/>
            <person name="Wang J."/>
            <person name="Kuratani S."/>
            <person name="Yin Y."/>
            <person name="Aken B."/>
            <person name="Zhang G."/>
            <person name="Irie N."/>
        </authorList>
    </citation>
    <scope>NUCLEOTIDE SEQUENCE [LARGE SCALE GENOMIC DNA]</scope>
</reference>
<dbReference type="PRINTS" id="PR01156">
    <property type="entry name" value="PACAPRECEPTR"/>
</dbReference>
<dbReference type="GO" id="GO:0004999">
    <property type="term" value="F:vasoactive intestinal polypeptide receptor activity"/>
    <property type="evidence" value="ECO:0007669"/>
    <property type="project" value="InterPro"/>
</dbReference>
<dbReference type="EMBL" id="KB556236">
    <property type="protein sequence ID" value="EMP29432.1"/>
    <property type="molecule type" value="Genomic_DNA"/>
</dbReference>
<sequence length="53" mass="5662">MVLLSAFQVAATHSDCIIRKEQEACLEKIKRASALNPLNESSPGLAAHNLAVT</sequence>
<dbReference type="STRING" id="8469.M7BMM3"/>
<dbReference type="Proteomes" id="UP000031443">
    <property type="component" value="Unassembled WGS sequence"/>
</dbReference>
<keyword evidence="1" id="KW-0675">Receptor</keyword>
<dbReference type="eggNOG" id="KOG4564">
    <property type="taxonomic scope" value="Eukaryota"/>
</dbReference>
<evidence type="ECO:0000313" key="1">
    <source>
        <dbReference type="EMBL" id="EMP29432.1"/>
    </source>
</evidence>
<organism evidence="1 2">
    <name type="scientific">Chelonia mydas</name>
    <name type="common">Green sea-turtle</name>
    <name type="synonym">Chelonia agassizi</name>
    <dbReference type="NCBI Taxonomy" id="8469"/>
    <lineage>
        <taxon>Eukaryota</taxon>
        <taxon>Metazoa</taxon>
        <taxon>Chordata</taxon>
        <taxon>Craniata</taxon>
        <taxon>Vertebrata</taxon>
        <taxon>Euteleostomi</taxon>
        <taxon>Archelosauria</taxon>
        <taxon>Testudinata</taxon>
        <taxon>Testudines</taxon>
        <taxon>Cryptodira</taxon>
        <taxon>Durocryptodira</taxon>
        <taxon>Americhelydia</taxon>
        <taxon>Chelonioidea</taxon>
        <taxon>Cheloniidae</taxon>
        <taxon>Chelonia</taxon>
    </lineage>
</organism>